<dbReference type="EMBL" id="MZZM01000046">
    <property type="protein sequence ID" value="ORJ52609.1"/>
    <property type="molecule type" value="Genomic_DNA"/>
</dbReference>
<organism evidence="1 2">
    <name type="scientific">Mycobacterium simiae</name>
    <name type="common">Mycobacterium habana</name>
    <dbReference type="NCBI Taxonomy" id="1784"/>
    <lineage>
        <taxon>Bacteria</taxon>
        <taxon>Bacillati</taxon>
        <taxon>Actinomycetota</taxon>
        <taxon>Actinomycetes</taxon>
        <taxon>Mycobacteriales</taxon>
        <taxon>Mycobacteriaceae</taxon>
        <taxon>Mycobacterium</taxon>
        <taxon>Mycobacterium simiae complex</taxon>
    </lineage>
</organism>
<keyword evidence="2" id="KW-1185">Reference proteome</keyword>
<accession>A0A1X0XI76</accession>
<comment type="caution">
    <text evidence="1">The sequence shown here is derived from an EMBL/GenBank/DDBJ whole genome shotgun (WGS) entry which is preliminary data.</text>
</comment>
<evidence type="ECO:0000313" key="2">
    <source>
        <dbReference type="Proteomes" id="UP000193040"/>
    </source>
</evidence>
<reference evidence="1 2" key="1">
    <citation type="submission" date="2017-03" db="EMBL/GenBank/DDBJ databases">
        <title>Genomic insights into Mycobacterium simiae human colonization.</title>
        <authorList>
            <person name="Steffani J.L."/>
            <person name="Brunck M.E."/>
            <person name="Cruz E."/>
            <person name="Montiel R."/>
            <person name="Barona F."/>
        </authorList>
    </citation>
    <scope>NUCLEOTIDE SEQUENCE [LARGE SCALE GENOMIC DNA]</scope>
    <source>
        <strain evidence="1 2">MsiGto</strain>
    </source>
</reference>
<sequence>MLTSSRRVKKGPLSAKRQRFMELRARGWSVRAAAREVGVSRSAATTPAIAGFDRSMRFCATRPSRRLAARSLRTCAKYPRRVDLSGWSSSARIACKANLCRLGRAANSASVRREAVTL</sequence>
<evidence type="ECO:0000313" key="1">
    <source>
        <dbReference type="EMBL" id="ORJ52609.1"/>
    </source>
</evidence>
<dbReference type="AlphaFoldDB" id="A0A1X0XI76"/>
<name>A0A1X0XI76_MYCSI</name>
<dbReference type="Proteomes" id="UP000193040">
    <property type="component" value="Unassembled WGS sequence"/>
</dbReference>
<gene>
    <name evidence="1" type="ORF">B5M45_30960</name>
</gene>
<proteinExistence type="predicted"/>
<protein>
    <submittedName>
        <fullName evidence="1">Uncharacterized protein</fullName>
    </submittedName>
</protein>